<organism evidence="1 2">
    <name type="scientific">Methylobacter tundripaludum (strain ATCC BAA-1195 / DSM 17260 / SV96)</name>
    <dbReference type="NCBI Taxonomy" id="697282"/>
    <lineage>
        <taxon>Bacteria</taxon>
        <taxon>Pseudomonadati</taxon>
        <taxon>Pseudomonadota</taxon>
        <taxon>Gammaproteobacteria</taxon>
        <taxon>Methylococcales</taxon>
        <taxon>Methylococcaceae</taxon>
        <taxon>Methylobacter</taxon>
    </lineage>
</organism>
<reference evidence="1 2" key="1">
    <citation type="submission" date="2011-06" db="EMBL/GenBank/DDBJ databases">
        <title>Genomic sequence of Methylobacter tundripaludum SV96.</title>
        <authorList>
            <consortium name="US DOE Joint Genome Institute"/>
            <person name="Lucas S."/>
            <person name="Han J."/>
            <person name="Lapidus A."/>
            <person name="Cheng J.-F."/>
            <person name="Goodwin L."/>
            <person name="Pitluck S."/>
            <person name="Held B."/>
            <person name="Detter J.C."/>
            <person name="Han C."/>
            <person name="Tapia R."/>
            <person name="Land M."/>
            <person name="Hauser L."/>
            <person name="Kyrpides N."/>
            <person name="Ivanova N."/>
            <person name="Ovchinnikova G."/>
            <person name="Pagani I."/>
            <person name="Klotz M.G."/>
            <person name="Dispirito A.A."/>
            <person name="Murrell J.C."/>
            <person name="Dunfield P."/>
            <person name="Kalyuzhnaya M.G."/>
            <person name="Svenning M."/>
            <person name="Trotsenko Y.A."/>
            <person name="Stein L.Y."/>
            <person name="Woyke T."/>
        </authorList>
    </citation>
    <scope>NUCLEOTIDE SEQUENCE [LARGE SCALE GENOMIC DNA]</scope>
    <source>
        <strain evidence="2">ATCC BAA-1195 / DSM 17260 / SV96</strain>
    </source>
</reference>
<accession>G3IWQ7</accession>
<keyword evidence="2" id="KW-1185">Reference proteome</keyword>
<sequence>MFFFGILFFTLRICGDAVLLSKSANLPDGKRKKLIIVFLIFGERANTSRMSLYGVNSLENIAWTHIRSGLF</sequence>
<dbReference type="Proteomes" id="UP000004664">
    <property type="component" value="Unassembled WGS sequence"/>
</dbReference>
<proteinExistence type="predicted"/>
<dbReference type="EMBL" id="JH109152">
    <property type="protein sequence ID" value="EGW23116.1"/>
    <property type="molecule type" value="Genomic_DNA"/>
</dbReference>
<evidence type="ECO:0000313" key="2">
    <source>
        <dbReference type="Proteomes" id="UP000004664"/>
    </source>
</evidence>
<protein>
    <submittedName>
        <fullName evidence="1">Uncharacterized protein</fullName>
    </submittedName>
</protein>
<evidence type="ECO:0000313" key="1">
    <source>
        <dbReference type="EMBL" id="EGW23116.1"/>
    </source>
</evidence>
<dbReference type="AlphaFoldDB" id="G3IWQ7"/>
<dbReference type="HOGENOM" id="CLU_2735479_0_0_6"/>
<name>G3IWQ7_METTV</name>
<gene>
    <name evidence="1" type="ORF">Mettu_1956</name>
</gene>